<dbReference type="RefSeq" id="XP_006343437.1">
    <property type="nucleotide sequence ID" value="XM_006343375.2"/>
</dbReference>
<accession>M1BB41</accession>
<dbReference type="PROSITE" id="PS50858">
    <property type="entry name" value="BSD"/>
    <property type="match status" value="1"/>
</dbReference>
<dbReference type="Gramene" id="PGSC0003DMT400041233">
    <property type="protein sequence ID" value="PGSC0003DMT400041233"/>
    <property type="gene ID" value="PGSC0003DMG400015962"/>
</dbReference>
<dbReference type="FunCoup" id="M1BB41">
    <property type="interactions" value="335"/>
</dbReference>
<dbReference type="PANTHER" id="PTHR31923">
    <property type="entry name" value="BSD DOMAIN-CONTAINING PROTEIN"/>
    <property type="match status" value="1"/>
</dbReference>
<evidence type="ECO:0000313" key="4">
    <source>
        <dbReference type="Proteomes" id="UP000011115"/>
    </source>
</evidence>
<dbReference type="InParanoid" id="M1BB41"/>
<dbReference type="SMART" id="SM00751">
    <property type="entry name" value="BSD"/>
    <property type="match status" value="1"/>
</dbReference>
<dbReference type="InterPro" id="IPR005607">
    <property type="entry name" value="BSD_dom"/>
</dbReference>
<keyword evidence="4" id="KW-1185">Reference proteome</keyword>
<feature type="region of interest" description="Disordered" evidence="1">
    <location>
        <begin position="1"/>
        <end position="44"/>
    </location>
</feature>
<evidence type="ECO:0000256" key="1">
    <source>
        <dbReference type="SAM" id="MobiDB-lite"/>
    </source>
</evidence>
<dbReference type="GeneID" id="102589743"/>
<proteinExistence type="predicted"/>
<dbReference type="EnsemblPlants" id="PGSC0003DMT400041233">
    <property type="protein sequence ID" value="PGSC0003DMT400041233"/>
    <property type="gene ID" value="PGSC0003DMG400015962"/>
</dbReference>
<dbReference type="Pfam" id="PF03909">
    <property type="entry name" value="BSD"/>
    <property type="match status" value="1"/>
</dbReference>
<dbReference type="eggNOG" id="ENOG502QRY4">
    <property type="taxonomic scope" value="Eukaryota"/>
</dbReference>
<reference evidence="4" key="1">
    <citation type="journal article" date="2011" name="Nature">
        <title>Genome sequence and analysis of the tuber crop potato.</title>
        <authorList>
            <consortium name="The Potato Genome Sequencing Consortium"/>
        </authorList>
    </citation>
    <scope>NUCLEOTIDE SEQUENCE [LARGE SCALE GENOMIC DNA]</scope>
    <source>
        <strain evidence="4">cv. DM1-3 516 R44</strain>
    </source>
</reference>
<evidence type="ECO:0000259" key="2">
    <source>
        <dbReference type="PROSITE" id="PS50858"/>
    </source>
</evidence>
<feature type="domain" description="BSD" evidence="2">
    <location>
        <begin position="185"/>
        <end position="237"/>
    </location>
</feature>
<dbReference type="Proteomes" id="UP000011115">
    <property type="component" value="Unassembled WGS sequence"/>
</dbReference>
<protein>
    <recommendedName>
        <fullName evidence="2">BSD domain-containing protein</fullName>
    </recommendedName>
</protein>
<dbReference type="PANTHER" id="PTHR31923:SF35">
    <property type="entry name" value="BSD DOMAIN-CONTAINING PROTEIN"/>
    <property type="match status" value="1"/>
</dbReference>
<dbReference type="Gene3D" id="1.10.3970.10">
    <property type="entry name" value="BSD domain"/>
    <property type="match status" value="1"/>
</dbReference>
<dbReference type="AlphaFoldDB" id="M1BB41"/>
<dbReference type="PaxDb" id="4113-PGSC0003DMT400041233"/>
<feature type="compositionally biased region" description="Polar residues" evidence="1">
    <location>
        <begin position="30"/>
        <end position="44"/>
    </location>
</feature>
<name>M1BB41_SOLTU</name>
<reference evidence="3" key="2">
    <citation type="submission" date="2015-06" db="UniProtKB">
        <authorList>
            <consortium name="EnsemblPlants"/>
        </authorList>
    </citation>
    <scope>IDENTIFICATION</scope>
    <source>
        <strain evidence="3">DM1-3 516 R44</strain>
    </source>
</reference>
<dbReference type="OMA" id="NDVATHQ"/>
<sequence length="417" mass="48021">MSWLPRSLANSFRLDEEEEEEEGVKDKTQNYHFSNSRGNEDSTYQEMDLENRFDNTVDSFDVNEGGGVKEDLSELKQTLTRQLWGVASFLAPPPPPPPPPVPVVRTVKLDLNQIESVDRSNLSGESEKEYVGDYLGYSNYEEEEEEVEDSVYVAVGVTNEALTFARNIAHHPETWLDFSLEEEEFDDFEISETQQKHAFAVERLAPRLAALRIELCPVHMSEGYFWMVYFVLLHTRLNKHDAELLSTPQLVEARSLWMQEPQKKTKPDSDFFGMNTLLMKESTYSPHESFDCTSPEDAHCKYFMPQRSFGFERTTYHSIHDIETEKLEHGSTKIQFIDESIIVENPPSKILEKKLVAGPSKPLFLDYDEHEDDWVQDIEESECYSGTGILMGNEEEISFSDLEDDIDCSMPVKSKLF</sequence>
<dbReference type="KEGG" id="sot:102589743"/>
<organism evidence="3 4">
    <name type="scientific">Solanum tuberosum</name>
    <name type="common">Potato</name>
    <dbReference type="NCBI Taxonomy" id="4113"/>
    <lineage>
        <taxon>Eukaryota</taxon>
        <taxon>Viridiplantae</taxon>
        <taxon>Streptophyta</taxon>
        <taxon>Embryophyta</taxon>
        <taxon>Tracheophyta</taxon>
        <taxon>Spermatophyta</taxon>
        <taxon>Magnoliopsida</taxon>
        <taxon>eudicotyledons</taxon>
        <taxon>Gunneridae</taxon>
        <taxon>Pentapetalae</taxon>
        <taxon>asterids</taxon>
        <taxon>lamiids</taxon>
        <taxon>Solanales</taxon>
        <taxon>Solanaceae</taxon>
        <taxon>Solanoideae</taxon>
        <taxon>Solaneae</taxon>
        <taxon>Solanum</taxon>
    </lineage>
</organism>
<dbReference type="InterPro" id="IPR035925">
    <property type="entry name" value="BSD_dom_sf"/>
</dbReference>
<dbReference type="SUPFAM" id="SSF140383">
    <property type="entry name" value="BSD domain-like"/>
    <property type="match status" value="1"/>
</dbReference>
<dbReference type="HOGENOM" id="CLU_043615_1_0_1"/>
<dbReference type="OrthoDB" id="2021158at2759"/>
<gene>
    <name evidence="3" type="primary">LOC102589743</name>
</gene>
<evidence type="ECO:0000313" key="3">
    <source>
        <dbReference type="EnsemblPlants" id="PGSC0003DMT400041233"/>
    </source>
</evidence>